<keyword evidence="9" id="KW-1185">Reference proteome</keyword>
<protein>
    <submittedName>
        <fullName evidence="8">Patatin-like phospholipase family protein</fullName>
    </submittedName>
</protein>
<dbReference type="RefSeq" id="WP_006273940.1">
    <property type="nucleotide sequence ID" value="NZ_GL883079.1"/>
</dbReference>
<comment type="similarity">
    <text evidence="1">Belongs to the NTE family.</text>
</comment>
<feature type="active site" description="Proton acceptor" evidence="5">
    <location>
        <position position="451"/>
    </location>
</feature>
<keyword evidence="3 5" id="KW-0442">Lipid degradation</keyword>
<dbReference type="CDD" id="cd00038">
    <property type="entry name" value="CAP_ED"/>
    <property type="match status" value="1"/>
</dbReference>
<dbReference type="InterPro" id="IPR002641">
    <property type="entry name" value="PNPLA_dom"/>
</dbReference>
<proteinExistence type="inferred from homology"/>
<dbReference type="InterPro" id="IPR014710">
    <property type="entry name" value="RmlC-like_jellyroll"/>
</dbReference>
<sequence length="614" mass="67607">MAKDDNHPRPSLQQALESLFGTVQGESASLISLPGGSRLFSTGDESDHLYLLSSGRLGVFRHDEDHDELALIGIIRPGEPVGEMSLLAGSAHSYTVMALRDSDLLAMPRDDFLKLVDSRPDLLLALSRKVIERVRRDVPAVNPNVFAFYSICDQPIRPMVERIATQIRALGYKVAVLDKAFHGTSPEAFSNIETDNDYVLHAAERHESHWRLLSSRQVDHVFLMADARERPDAIEVEGERSLLHRAPDLVLMYPSDQAKAHHANGRTRTWLDQVRPTRWFHVYPDDIHDLGRMARIITGHSVGVVFSGGGARAFSQIGAIQALREAHVPIDFVCGSSMGAILAATLAMQWDDAEIERRIRDAFVDSSPLDDVTFPFLAMTGGRKVDERLEKHFGEMQIEDMPLPYFCLSSNLTTGTLKVHKTGTLRKALRASISLPGVMPPVIEDGEVLVDGAVMRSFPATMMRNTHLGTVIGVDVTRARGVDPKALSVPKNLAGWFARGDWRRGPPIVSIMMRSATITTAADLAQSRAATDLLIIPEPAGVEIRDWKAYDKAVENGYQTTVATLAQLESPVTTLRKLGVSLHPNIPAFTPDDSYIEAASQPPQKQGTRFGLFG</sequence>
<dbReference type="InterPro" id="IPR016035">
    <property type="entry name" value="Acyl_Trfase/lysoPLipase"/>
</dbReference>
<dbReference type="InterPro" id="IPR000595">
    <property type="entry name" value="cNMP-bd_dom"/>
</dbReference>
<dbReference type="Pfam" id="PF00027">
    <property type="entry name" value="cNMP_binding"/>
    <property type="match status" value="1"/>
</dbReference>
<dbReference type="GO" id="GO:0004622">
    <property type="term" value="F:phosphatidylcholine lysophospholipase activity"/>
    <property type="evidence" value="ECO:0007669"/>
    <property type="project" value="UniProtKB-ARBA"/>
</dbReference>
<feature type="active site" description="Nucleophile" evidence="5">
    <location>
        <position position="337"/>
    </location>
</feature>
<evidence type="ECO:0000256" key="4">
    <source>
        <dbReference type="ARBA" id="ARBA00023098"/>
    </source>
</evidence>
<reference evidence="9" key="1">
    <citation type="submission" date="2011-03" db="EMBL/GenBank/DDBJ databases">
        <title>Draft genome sequence of Brevundimonas diminuta.</title>
        <authorList>
            <person name="Brown P.J.B."/>
            <person name="Buechlein A."/>
            <person name="Hemmerich C."/>
            <person name="Brun Y.V."/>
        </authorList>
    </citation>
    <scope>NUCLEOTIDE SEQUENCE [LARGE SCALE GENOMIC DNA]</scope>
    <source>
        <strain evidence="9">C19</strain>
    </source>
</reference>
<dbReference type="STRING" id="715226.ABI_31550"/>
<dbReference type="PROSITE" id="PS51635">
    <property type="entry name" value="PNPLA"/>
    <property type="match status" value="1"/>
</dbReference>
<name>F4QRL5_9CAUL</name>
<dbReference type="Gene3D" id="3.40.1090.10">
    <property type="entry name" value="Cytosolic phospholipase A2 catalytic domain"/>
    <property type="match status" value="2"/>
</dbReference>
<dbReference type="Proteomes" id="UP000006512">
    <property type="component" value="Unassembled WGS sequence"/>
</dbReference>
<feature type="short sequence motif" description="DGA/G" evidence="5">
    <location>
        <begin position="451"/>
        <end position="453"/>
    </location>
</feature>
<evidence type="ECO:0000259" key="7">
    <source>
        <dbReference type="PROSITE" id="PS51635"/>
    </source>
</evidence>
<feature type="short sequence motif" description="GXSXG" evidence="5">
    <location>
        <begin position="335"/>
        <end position="339"/>
    </location>
</feature>
<dbReference type="AlphaFoldDB" id="F4QRL5"/>
<dbReference type="InterPro" id="IPR018490">
    <property type="entry name" value="cNMP-bd_dom_sf"/>
</dbReference>
<dbReference type="SUPFAM" id="SSF51206">
    <property type="entry name" value="cAMP-binding domain-like"/>
    <property type="match status" value="1"/>
</dbReference>
<accession>F4QRL5</accession>
<dbReference type="OrthoDB" id="5290098at2"/>
<keyword evidence="4 5" id="KW-0443">Lipid metabolism</keyword>
<comment type="caution">
    <text evidence="5">Lacks conserved residue(s) required for the propagation of feature annotation.</text>
</comment>
<dbReference type="CDD" id="cd07205">
    <property type="entry name" value="Pat_PNPLA6_PNPLA7_NTE1_like"/>
    <property type="match status" value="1"/>
</dbReference>
<feature type="domain" description="PNPLA" evidence="7">
    <location>
        <begin position="304"/>
        <end position="464"/>
    </location>
</feature>
<dbReference type="InterPro" id="IPR050301">
    <property type="entry name" value="NTE"/>
</dbReference>
<dbReference type="eggNOG" id="COG0664">
    <property type="taxonomic scope" value="Bacteria"/>
</dbReference>
<dbReference type="PANTHER" id="PTHR14226">
    <property type="entry name" value="NEUROPATHY TARGET ESTERASE/SWISS CHEESE D.MELANOGASTER"/>
    <property type="match status" value="1"/>
</dbReference>
<feature type="domain" description="Cyclic nucleotide-binding" evidence="6">
    <location>
        <begin position="33"/>
        <end position="133"/>
    </location>
</feature>
<dbReference type="GO" id="GO:0016042">
    <property type="term" value="P:lipid catabolic process"/>
    <property type="evidence" value="ECO:0007669"/>
    <property type="project" value="UniProtKB-UniRule"/>
</dbReference>
<evidence type="ECO:0000256" key="1">
    <source>
        <dbReference type="ARBA" id="ARBA00006636"/>
    </source>
</evidence>
<dbReference type="Pfam" id="PF01734">
    <property type="entry name" value="Patatin"/>
    <property type="match status" value="1"/>
</dbReference>
<dbReference type="EMBL" id="GL883079">
    <property type="protein sequence ID" value="EGF90141.1"/>
    <property type="molecule type" value="Genomic_DNA"/>
</dbReference>
<evidence type="ECO:0000313" key="9">
    <source>
        <dbReference type="Proteomes" id="UP000006512"/>
    </source>
</evidence>
<organism evidence="8 9">
    <name type="scientific">Asticcacaulis biprosthecium C19</name>
    <dbReference type="NCBI Taxonomy" id="715226"/>
    <lineage>
        <taxon>Bacteria</taxon>
        <taxon>Pseudomonadati</taxon>
        <taxon>Pseudomonadota</taxon>
        <taxon>Alphaproteobacteria</taxon>
        <taxon>Caulobacterales</taxon>
        <taxon>Caulobacteraceae</taxon>
        <taxon>Asticcacaulis</taxon>
    </lineage>
</organism>
<dbReference type="SUPFAM" id="SSF52151">
    <property type="entry name" value="FabD/lysophospholipase-like"/>
    <property type="match status" value="1"/>
</dbReference>
<evidence type="ECO:0000256" key="2">
    <source>
        <dbReference type="ARBA" id="ARBA00022801"/>
    </source>
</evidence>
<dbReference type="PANTHER" id="PTHR14226:SF29">
    <property type="entry name" value="NEUROPATHY TARGET ESTERASE SWS"/>
    <property type="match status" value="1"/>
</dbReference>
<gene>
    <name evidence="8" type="ORF">ABI_31550</name>
</gene>
<dbReference type="PROSITE" id="PS50042">
    <property type="entry name" value="CNMP_BINDING_3"/>
    <property type="match status" value="1"/>
</dbReference>
<dbReference type="SMART" id="SM00100">
    <property type="entry name" value="cNMP"/>
    <property type="match status" value="1"/>
</dbReference>
<evidence type="ECO:0000313" key="8">
    <source>
        <dbReference type="EMBL" id="EGF90141.1"/>
    </source>
</evidence>
<dbReference type="eggNOG" id="COG1752">
    <property type="taxonomic scope" value="Bacteria"/>
</dbReference>
<keyword evidence="2 5" id="KW-0378">Hydrolase</keyword>
<evidence type="ECO:0000259" key="6">
    <source>
        <dbReference type="PROSITE" id="PS50042"/>
    </source>
</evidence>
<evidence type="ECO:0000256" key="5">
    <source>
        <dbReference type="PROSITE-ProRule" id="PRU01161"/>
    </source>
</evidence>
<dbReference type="Gene3D" id="2.60.120.10">
    <property type="entry name" value="Jelly Rolls"/>
    <property type="match status" value="1"/>
</dbReference>
<evidence type="ECO:0000256" key="3">
    <source>
        <dbReference type="ARBA" id="ARBA00022963"/>
    </source>
</evidence>
<dbReference type="HOGENOM" id="CLU_000960_1_3_5"/>